<evidence type="ECO:0000313" key="14">
    <source>
        <dbReference type="RefSeq" id="XP_033458443.1"/>
    </source>
</evidence>
<organism evidence="14">
    <name type="scientific">Dissoconium aciculare CBS 342.82</name>
    <dbReference type="NCBI Taxonomy" id="1314786"/>
    <lineage>
        <taxon>Eukaryota</taxon>
        <taxon>Fungi</taxon>
        <taxon>Dikarya</taxon>
        <taxon>Ascomycota</taxon>
        <taxon>Pezizomycotina</taxon>
        <taxon>Dothideomycetes</taxon>
        <taxon>Dothideomycetidae</taxon>
        <taxon>Mycosphaerellales</taxon>
        <taxon>Dissoconiaceae</taxon>
        <taxon>Dissoconium</taxon>
    </lineage>
</organism>
<evidence type="ECO:0000256" key="6">
    <source>
        <dbReference type="ARBA" id="ARBA00022884"/>
    </source>
</evidence>
<dbReference type="CDD" id="cd12247">
    <property type="entry name" value="RRM2_U1A_like"/>
    <property type="match status" value="1"/>
</dbReference>
<dbReference type="GO" id="GO:0030532">
    <property type="term" value="C:small nuclear ribonucleoprotein complex"/>
    <property type="evidence" value="ECO:0007669"/>
    <property type="project" value="UniProtKB-ARBA"/>
</dbReference>
<evidence type="ECO:0000256" key="1">
    <source>
        <dbReference type="ARBA" id="ARBA00004123"/>
    </source>
</evidence>
<evidence type="ECO:0000256" key="3">
    <source>
        <dbReference type="ARBA" id="ARBA00022664"/>
    </source>
</evidence>
<keyword evidence="5" id="KW-0677">Repeat</keyword>
<dbReference type="InterPro" id="IPR035979">
    <property type="entry name" value="RBD_domain_sf"/>
</dbReference>
<reference evidence="14" key="3">
    <citation type="submission" date="2025-08" db="UniProtKB">
        <authorList>
            <consortium name="RefSeq"/>
        </authorList>
    </citation>
    <scope>IDENTIFICATION</scope>
    <source>
        <strain evidence="14">CBS 342.82</strain>
    </source>
</reference>
<evidence type="ECO:0000256" key="2">
    <source>
        <dbReference type="ARBA" id="ARBA00007243"/>
    </source>
</evidence>
<evidence type="ECO:0000256" key="7">
    <source>
        <dbReference type="ARBA" id="ARBA00023187"/>
    </source>
</evidence>
<dbReference type="FunFam" id="3.30.70.330:FF:000029">
    <property type="entry name" value="U2 small nuclear ribonucleoprotein B"/>
    <property type="match status" value="1"/>
</dbReference>
<dbReference type="SMART" id="SM00360">
    <property type="entry name" value="RRM"/>
    <property type="match status" value="2"/>
</dbReference>
<keyword evidence="8" id="KW-0539">Nucleus</keyword>
<keyword evidence="3" id="KW-0507">mRNA processing</keyword>
<dbReference type="InterPro" id="IPR012677">
    <property type="entry name" value="Nucleotide-bd_a/b_plait_sf"/>
</dbReference>
<comment type="similarity">
    <text evidence="2">Belongs to the RRM U1 A/B'' family.</text>
</comment>
<evidence type="ECO:0000256" key="10">
    <source>
        <dbReference type="PROSITE-ProRule" id="PRU00176"/>
    </source>
</evidence>
<dbReference type="FunFam" id="3.30.70.330:FF:000039">
    <property type="entry name" value="U1 small nuclear ribonucleoprotein A"/>
    <property type="match status" value="1"/>
</dbReference>
<evidence type="ECO:0000313" key="13">
    <source>
        <dbReference type="Proteomes" id="UP000504637"/>
    </source>
</evidence>
<protein>
    <recommendedName>
        <fullName evidence="12">RRM domain-containing protein</fullName>
    </recommendedName>
</protein>
<evidence type="ECO:0000259" key="12">
    <source>
        <dbReference type="PROSITE" id="PS50102"/>
    </source>
</evidence>
<dbReference type="GO" id="GO:0006397">
    <property type="term" value="P:mRNA processing"/>
    <property type="evidence" value="ECO:0007669"/>
    <property type="project" value="UniProtKB-KW"/>
</dbReference>
<evidence type="ECO:0000256" key="5">
    <source>
        <dbReference type="ARBA" id="ARBA00022737"/>
    </source>
</evidence>
<proteinExistence type="inferred from homology"/>
<dbReference type="OrthoDB" id="266020at2759"/>
<dbReference type="SUPFAM" id="SSF54928">
    <property type="entry name" value="RNA-binding domain, RBD"/>
    <property type="match status" value="1"/>
</dbReference>
<dbReference type="InterPro" id="IPR000504">
    <property type="entry name" value="RRM_dom"/>
</dbReference>
<gene>
    <name evidence="14" type="ORF">K489DRAFT_389384</name>
</gene>
<evidence type="ECO:0000256" key="4">
    <source>
        <dbReference type="ARBA" id="ARBA00022728"/>
    </source>
</evidence>
<dbReference type="AlphaFoldDB" id="A0A6J3M3A2"/>
<dbReference type="Proteomes" id="UP000504637">
    <property type="component" value="Unplaced"/>
</dbReference>
<reference evidence="14" key="1">
    <citation type="submission" date="2020-01" db="EMBL/GenBank/DDBJ databases">
        <authorList>
            <consortium name="DOE Joint Genome Institute"/>
            <person name="Haridas S."/>
            <person name="Albert R."/>
            <person name="Binder M."/>
            <person name="Bloem J."/>
            <person name="Labutti K."/>
            <person name="Salamov A."/>
            <person name="Andreopoulos B."/>
            <person name="Baker S.E."/>
            <person name="Barry K."/>
            <person name="Bills G."/>
            <person name="Bluhm B.H."/>
            <person name="Cannon C."/>
            <person name="Castanera R."/>
            <person name="Culley D.E."/>
            <person name="Daum C."/>
            <person name="Ezra D."/>
            <person name="Gonzalez J.B."/>
            <person name="Henrissat B."/>
            <person name="Kuo A."/>
            <person name="Liang C."/>
            <person name="Lipzen A."/>
            <person name="Lutzoni F."/>
            <person name="Magnuson J."/>
            <person name="Mondo S."/>
            <person name="Nolan M."/>
            <person name="Ohm R."/>
            <person name="Pangilinan J."/>
            <person name="Park H.-J."/>
            <person name="Ramirez L."/>
            <person name="Alfaro M."/>
            <person name="Sun H."/>
            <person name="Tritt A."/>
            <person name="Yoshinaga Y."/>
            <person name="Zwiers L.-H."/>
            <person name="Turgeon B.G."/>
            <person name="Goodwin S.B."/>
            <person name="Spatafora J.W."/>
            <person name="Crous P.W."/>
            <person name="Grigoriev I.V."/>
        </authorList>
    </citation>
    <scope>NUCLEOTIDE SEQUENCE</scope>
    <source>
        <strain evidence="14">CBS 342.82</strain>
    </source>
</reference>
<feature type="region of interest" description="Disordered" evidence="11">
    <location>
        <begin position="228"/>
        <end position="249"/>
    </location>
</feature>
<feature type="region of interest" description="Disordered" evidence="11">
    <location>
        <begin position="139"/>
        <end position="158"/>
    </location>
</feature>
<keyword evidence="4" id="KW-0747">Spliceosome</keyword>
<dbReference type="GO" id="GO:0003723">
    <property type="term" value="F:RNA binding"/>
    <property type="evidence" value="ECO:0007669"/>
    <property type="project" value="UniProtKB-UniRule"/>
</dbReference>
<keyword evidence="13" id="KW-1185">Reference proteome</keyword>
<dbReference type="GeneID" id="54364300"/>
<name>A0A6J3M3A2_9PEZI</name>
<comment type="subcellular location">
    <subcellularLocation>
        <location evidence="1">Nucleus</location>
    </subcellularLocation>
</comment>
<accession>A0A6J3M3A2</accession>
<keyword evidence="6 10" id="KW-0694">RNA-binding</keyword>
<keyword evidence="7" id="KW-0508">mRNA splicing</keyword>
<evidence type="ECO:0000256" key="9">
    <source>
        <dbReference type="ARBA" id="ARBA00023274"/>
    </source>
</evidence>
<dbReference type="CDD" id="cd12246">
    <property type="entry name" value="RRM1_U1A_like"/>
    <property type="match status" value="1"/>
</dbReference>
<dbReference type="RefSeq" id="XP_033458443.1">
    <property type="nucleotide sequence ID" value="XM_033606500.1"/>
</dbReference>
<dbReference type="Gene3D" id="3.30.70.330">
    <property type="match status" value="2"/>
</dbReference>
<dbReference type="Pfam" id="PF00076">
    <property type="entry name" value="RRM_1"/>
    <property type="match status" value="2"/>
</dbReference>
<feature type="domain" description="RRM" evidence="12">
    <location>
        <begin position="8"/>
        <end position="87"/>
    </location>
</feature>
<dbReference type="PROSITE" id="PS50102">
    <property type="entry name" value="RRM"/>
    <property type="match status" value="2"/>
</dbReference>
<keyword evidence="9" id="KW-0687">Ribonucleoprotein</keyword>
<dbReference type="GO" id="GO:0005681">
    <property type="term" value="C:spliceosomal complex"/>
    <property type="evidence" value="ECO:0007669"/>
    <property type="project" value="UniProtKB-KW"/>
</dbReference>
<sequence length="249" mass="26773">MAEEIPPSATFVRNLDERIKIPALTEALRDIFGEFGEIVDIVAKKNLKAKGQAFVVFDSVDAAQDAIDALQGFDLFEKPMTLAFAKSRSDKTVEREDGEAGYEAHKKARLAEKERKQAAETAAQEAAAAAAAAAKPNKRAAQEVLADRPAKSSTKSGVNSAAVVPEEYLPPNKIIIIRDFPDDFGKDELTAAFSRFPGFKEVRLVPGRKGIAFAEYLDESGATAAREGVNGQSLGGEGGKGVKVTYQRK</sequence>
<evidence type="ECO:0000256" key="11">
    <source>
        <dbReference type="SAM" id="MobiDB-lite"/>
    </source>
</evidence>
<dbReference type="GO" id="GO:0008380">
    <property type="term" value="P:RNA splicing"/>
    <property type="evidence" value="ECO:0007669"/>
    <property type="project" value="UniProtKB-KW"/>
</dbReference>
<dbReference type="PANTHER" id="PTHR10501">
    <property type="entry name" value="U1 SMALL NUCLEAR RIBONUCLEOPROTEIN A/U2 SMALL NUCLEAR RIBONUCLEOPROTEIN B"/>
    <property type="match status" value="1"/>
</dbReference>
<reference evidence="14" key="2">
    <citation type="submission" date="2020-04" db="EMBL/GenBank/DDBJ databases">
        <authorList>
            <consortium name="NCBI Genome Project"/>
        </authorList>
    </citation>
    <scope>NUCLEOTIDE SEQUENCE</scope>
    <source>
        <strain evidence="14">CBS 342.82</strain>
    </source>
</reference>
<feature type="domain" description="RRM" evidence="12">
    <location>
        <begin position="173"/>
        <end position="249"/>
    </location>
</feature>
<evidence type="ECO:0000256" key="8">
    <source>
        <dbReference type="ARBA" id="ARBA00023242"/>
    </source>
</evidence>